<gene>
    <name evidence="1" type="ORF">AVDCRST_MAG04-3035</name>
</gene>
<evidence type="ECO:0000313" key="1">
    <source>
        <dbReference type="EMBL" id="CAA9270845.1"/>
    </source>
</evidence>
<reference evidence="1" key="1">
    <citation type="submission" date="2020-02" db="EMBL/GenBank/DDBJ databases">
        <authorList>
            <person name="Meier V. D."/>
        </authorList>
    </citation>
    <scope>NUCLEOTIDE SEQUENCE</scope>
    <source>
        <strain evidence="1">AVDCRST_MAG04</strain>
    </source>
</reference>
<sequence length="44" mass="4840">AVPRPASLGGADPLRVDRAAACGVPRRVHRHERLRWRFGEHGGV</sequence>
<protein>
    <submittedName>
        <fullName evidence="1">Uncharacterized protein</fullName>
    </submittedName>
</protein>
<organism evidence="1">
    <name type="scientific">uncultured Acetobacteraceae bacterium</name>
    <dbReference type="NCBI Taxonomy" id="169975"/>
    <lineage>
        <taxon>Bacteria</taxon>
        <taxon>Pseudomonadati</taxon>
        <taxon>Pseudomonadota</taxon>
        <taxon>Alphaproteobacteria</taxon>
        <taxon>Acetobacterales</taxon>
        <taxon>Acetobacteraceae</taxon>
        <taxon>environmental samples</taxon>
    </lineage>
</organism>
<feature type="non-terminal residue" evidence="1">
    <location>
        <position position="44"/>
    </location>
</feature>
<dbReference type="AlphaFoldDB" id="A0A6J4J7Y5"/>
<proteinExistence type="predicted"/>
<feature type="non-terminal residue" evidence="1">
    <location>
        <position position="1"/>
    </location>
</feature>
<name>A0A6J4J7Y5_9PROT</name>
<dbReference type="EMBL" id="CADCTL010000218">
    <property type="protein sequence ID" value="CAA9270845.1"/>
    <property type="molecule type" value="Genomic_DNA"/>
</dbReference>
<accession>A0A6J4J7Y5</accession>